<dbReference type="InterPro" id="IPR014941">
    <property type="entry name" value="FimB/Mfa2/Mfa3"/>
</dbReference>
<dbReference type="AlphaFoldDB" id="A0A645BU75"/>
<organism evidence="1">
    <name type="scientific">bioreactor metagenome</name>
    <dbReference type="NCBI Taxonomy" id="1076179"/>
    <lineage>
        <taxon>unclassified sequences</taxon>
        <taxon>metagenomes</taxon>
        <taxon>ecological metagenomes</taxon>
    </lineage>
</organism>
<accession>A0A645BU75</accession>
<name>A0A645BU75_9ZZZZ</name>
<gene>
    <name evidence="1" type="ORF">SDC9_115562</name>
</gene>
<sequence>MREQEETIKQQKMNSTNKYSFILVAVLLTVMLSSCLKEDLSVCPRPFQITVKVVDADGNDITESGDVEQVIMFVFDEEEKIFKSFYLSASEVKQRKALQIVMDYPGHSLLKFVAWGNLDENVDYSNISDVKELKDLYVRVRSADSEQTDQRMAYSPSDLFY</sequence>
<dbReference type="Gene3D" id="2.60.40.2100">
    <property type="match status" value="1"/>
</dbReference>
<protein>
    <submittedName>
        <fullName evidence="1">Uncharacterized protein</fullName>
    </submittedName>
</protein>
<evidence type="ECO:0000313" key="1">
    <source>
        <dbReference type="EMBL" id="MPM68628.1"/>
    </source>
</evidence>
<dbReference type="Pfam" id="PF08842">
    <property type="entry name" value="Mfa2"/>
    <property type="match status" value="1"/>
</dbReference>
<dbReference type="PROSITE" id="PS51257">
    <property type="entry name" value="PROKAR_LIPOPROTEIN"/>
    <property type="match status" value="1"/>
</dbReference>
<reference evidence="1" key="1">
    <citation type="submission" date="2019-08" db="EMBL/GenBank/DDBJ databases">
        <authorList>
            <person name="Kucharzyk K."/>
            <person name="Murdoch R.W."/>
            <person name="Higgins S."/>
            <person name="Loffler F."/>
        </authorList>
    </citation>
    <scope>NUCLEOTIDE SEQUENCE</scope>
</reference>
<proteinExistence type="predicted"/>
<dbReference type="EMBL" id="VSSQ01022361">
    <property type="protein sequence ID" value="MPM68628.1"/>
    <property type="molecule type" value="Genomic_DNA"/>
</dbReference>
<comment type="caution">
    <text evidence="1">The sequence shown here is derived from an EMBL/GenBank/DDBJ whole genome shotgun (WGS) entry which is preliminary data.</text>
</comment>